<dbReference type="OrthoDB" id="408143at2759"/>
<gene>
    <name evidence="1" type="primary">USP</name>
    <name evidence="1" type="ORF">SNEC2469_LOCUS32067</name>
</gene>
<comment type="caution">
    <text evidence="1">The sequence shown here is derived from an EMBL/GenBank/DDBJ whole genome shotgun (WGS) entry which is preliminary data.</text>
</comment>
<evidence type="ECO:0000313" key="2">
    <source>
        <dbReference type="Proteomes" id="UP000601435"/>
    </source>
</evidence>
<dbReference type="EMBL" id="CAJNJA010079752">
    <property type="protein sequence ID" value="CAE7925950.1"/>
    <property type="molecule type" value="Genomic_DNA"/>
</dbReference>
<dbReference type="AlphaFoldDB" id="A0A813BV97"/>
<dbReference type="Proteomes" id="UP000601435">
    <property type="component" value="Unassembled WGS sequence"/>
</dbReference>
<reference evidence="1" key="1">
    <citation type="submission" date="2021-02" db="EMBL/GenBank/DDBJ databases">
        <authorList>
            <person name="Dougan E. K."/>
            <person name="Rhodes N."/>
            <person name="Thang M."/>
            <person name="Chan C."/>
        </authorList>
    </citation>
    <scope>NUCLEOTIDE SEQUENCE</scope>
</reference>
<protein>
    <submittedName>
        <fullName evidence="1">USP protein</fullName>
    </submittedName>
</protein>
<evidence type="ECO:0000313" key="1">
    <source>
        <dbReference type="EMBL" id="CAE7925950.1"/>
    </source>
</evidence>
<accession>A0A813BV97</accession>
<organism evidence="1 2">
    <name type="scientific">Symbiodinium necroappetens</name>
    <dbReference type="NCBI Taxonomy" id="1628268"/>
    <lineage>
        <taxon>Eukaryota</taxon>
        <taxon>Sar</taxon>
        <taxon>Alveolata</taxon>
        <taxon>Dinophyceae</taxon>
        <taxon>Suessiales</taxon>
        <taxon>Symbiodiniaceae</taxon>
        <taxon>Symbiodinium</taxon>
    </lineage>
</organism>
<sequence length="158" mass="16770">MASEDLPTVRLGTARQSEGGALISVEGGACDKEIESQRLAKACLLRVYAKARDNVSGGAVKNKVPGPTPSQGGARLAMEEWMETQKAVWDYFFGEPTGPNYLFPEPTGPTTPAQGGARLAAEELNATGVWLRGQANQLFCSFVTSFGLDGRSCRVGCI</sequence>
<keyword evidence="2" id="KW-1185">Reference proteome</keyword>
<name>A0A813BV97_9DINO</name>
<proteinExistence type="predicted"/>